<proteinExistence type="predicted"/>
<name>A0A2D0N8S6_FLAN2</name>
<organism evidence="2 3">
    <name type="scientific">Flavilitoribacter nigricans (strain ATCC 23147 / DSM 23189 / NBRC 102662 / NCIMB 1420 / SS-2)</name>
    <name type="common">Lewinella nigricans</name>
    <dbReference type="NCBI Taxonomy" id="1122177"/>
    <lineage>
        <taxon>Bacteria</taxon>
        <taxon>Pseudomonadati</taxon>
        <taxon>Bacteroidota</taxon>
        <taxon>Saprospiria</taxon>
        <taxon>Saprospirales</taxon>
        <taxon>Lewinellaceae</taxon>
        <taxon>Flavilitoribacter</taxon>
    </lineage>
</organism>
<dbReference type="Pfam" id="PF07661">
    <property type="entry name" value="MORN_2"/>
    <property type="match status" value="2"/>
</dbReference>
<dbReference type="OrthoDB" id="1467310at2"/>
<sequence length="209" mass="24955">MKKILPAILVLITLKMIAQPVEPIQIEWDGKKYWKYLSVDEHNNTPFKFNYQYDSSGQYLGWIYEFPRDGEWINFFKEDSTKVASVFHVRDSMLNGKSIQYFLSGQKQSEYEFKNGHEVGYVRYWNENGVLTVEHQYGYQDYGHFFSSERIGEWKDWNDQGNLISVNQFQDNELHGKQLEFYENGEIKVEEFYKNGKRDSTWTIYHSNG</sequence>
<accession>A0A2D0N8S6</accession>
<dbReference type="RefSeq" id="WP_099151935.1">
    <property type="nucleotide sequence ID" value="NZ_PDUD01000024.1"/>
</dbReference>
<keyword evidence="1" id="KW-0732">Signal</keyword>
<keyword evidence="3" id="KW-1185">Reference proteome</keyword>
<evidence type="ECO:0000313" key="2">
    <source>
        <dbReference type="EMBL" id="PHN04875.1"/>
    </source>
</evidence>
<protein>
    <recommendedName>
        <fullName evidence="4">Toxin-antitoxin system YwqK family antitoxin</fullName>
    </recommendedName>
</protein>
<comment type="caution">
    <text evidence="2">The sequence shown here is derived from an EMBL/GenBank/DDBJ whole genome shotgun (WGS) entry which is preliminary data.</text>
</comment>
<dbReference type="InterPro" id="IPR011652">
    <property type="entry name" value="MORN_2"/>
</dbReference>
<dbReference type="SUPFAM" id="SSF82185">
    <property type="entry name" value="Histone H3 K4-specific methyltransferase SET7/9 N-terminal domain"/>
    <property type="match status" value="1"/>
</dbReference>
<dbReference type="Gene3D" id="2.20.110.10">
    <property type="entry name" value="Histone H3 K4-specific methyltransferase SET7/9 N-terminal domain"/>
    <property type="match status" value="2"/>
</dbReference>
<feature type="signal peptide" evidence="1">
    <location>
        <begin position="1"/>
        <end position="18"/>
    </location>
</feature>
<evidence type="ECO:0008006" key="4">
    <source>
        <dbReference type="Google" id="ProtNLM"/>
    </source>
</evidence>
<feature type="chain" id="PRO_5013333880" description="Toxin-antitoxin system YwqK family antitoxin" evidence="1">
    <location>
        <begin position="19"/>
        <end position="209"/>
    </location>
</feature>
<dbReference type="Proteomes" id="UP000223913">
    <property type="component" value="Unassembled WGS sequence"/>
</dbReference>
<reference evidence="2 3" key="1">
    <citation type="submission" date="2017-10" db="EMBL/GenBank/DDBJ databases">
        <title>The draft genome sequence of Lewinella nigricans NBRC 102662.</title>
        <authorList>
            <person name="Wang K."/>
        </authorList>
    </citation>
    <scope>NUCLEOTIDE SEQUENCE [LARGE SCALE GENOMIC DNA]</scope>
    <source>
        <strain evidence="2 3">NBRC 102662</strain>
    </source>
</reference>
<dbReference type="AlphaFoldDB" id="A0A2D0N8S6"/>
<gene>
    <name evidence="2" type="ORF">CRP01_20425</name>
</gene>
<dbReference type="EMBL" id="PDUD01000024">
    <property type="protein sequence ID" value="PHN04875.1"/>
    <property type="molecule type" value="Genomic_DNA"/>
</dbReference>
<evidence type="ECO:0000256" key="1">
    <source>
        <dbReference type="SAM" id="SignalP"/>
    </source>
</evidence>
<evidence type="ECO:0000313" key="3">
    <source>
        <dbReference type="Proteomes" id="UP000223913"/>
    </source>
</evidence>